<dbReference type="PROSITE" id="PS51483">
    <property type="entry name" value="B5"/>
    <property type="match status" value="1"/>
</dbReference>
<dbReference type="CDD" id="cd02796">
    <property type="entry name" value="tRNA_bind_bactPheRS"/>
    <property type="match status" value="1"/>
</dbReference>
<protein>
    <recommendedName>
        <fullName evidence="15">Phenylalanine--tRNA ligase beta subunit</fullName>
        <ecNumber evidence="15">6.1.1.20</ecNumber>
    </recommendedName>
    <alternativeName>
        <fullName evidence="15">Phenylalanyl-tRNA synthetase beta subunit</fullName>
        <shortName evidence="15">PheRS</shortName>
    </alternativeName>
</protein>
<evidence type="ECO:0000256" key="1">
    <source>
        <dbReference type="ARBA" id="ARBA00004496"/>
    </source>
</evidence>
<feature type="binding site" evidence="15">
    <location>
        <position position="457"/>
    </location>
    <ligand>
        <name>Mg(2+)</name>
        <dbReference type="ChEBI" id="CHEBI:18420"/>
        <note>shared with alpha subunit</note>
    </ligand>
</feature>
<evidence type="ECO:0000256" key="7">
    <source>
        <dbReference type="ARBA" id="ARBA00022723"/>
    </source>
</evidence>
<dbReference type="InterPro" id="IPR012340">
    <property type="entry name" value="NA-bd_OB-fold"/>
</dbReference>
<dbReference type="GO" id="GO:0006432">
    <property type="term" value="P:phenylalanyl-tRNA aminoacylation"/>
    <property type="evidence" value="ECO:0007669"/>
    <property type="project" value="UniProtKB-UniRule"/>
</dbReference>
<keyword evidence="8 15" id="KW-0547">Nucleotide-binding</keyword>
<keyword evidence="9 15" id="KW-0067">ATP-binding</keyword>
<evidence type="ECO:0000256" key="13">
    <source>
        <dbReference type="ARBA" id="ARBA00023146"/>
    </source>
</evidence>
<dbReference type="Pfam" id="PF01588">
    <property type="entry name" value="tRNA_bind"/>
    <property type="match status" value="1"/>
</dbReference>
<dbReference type="InterPro" id="IPR033714">
    <property type="entry name" value="tRNA_bind_bactPheRS"/>
</dbReference>
<evidence type="ECO:0000256" key="9">
    <source>
        <dbReference type="ARBA" id="ARBA00022840"/>
    </source>
</evidence>
<evidence type="ECO:0000256" key="14">
    <source>
        <dbReference type="ARBA" id="ARBA00049255"/>
    </source>
</evidence>
<evidence type="ECO:0000256" key="15">
    <source>
        <dbReference type="HAMAP-Rule" id="MF_00283"/>
    </source>
</evidence>
<evidence type="ECO:0000256" key="8">
    <source>
        <dbReference type="ARBA" id="ARBA00022741"/>
    </source>
</evidence>
<evidence type="ECO:0000256" key="5">
    <source>
        <dbReference type="ARBA" id="ARBA00022555"/>
    </source>
</evidence>
<dbReference type="Gene3D" id="3.30.70.380">
    <property type="entry name" value="Ferrodoxin-fold anticodon-binding domain"/>
    <property type="match status" value="1"/>
</dbReference>
<sequence length="797" mass="84745">MKFTLSWLKEHLDTDASLTEIVDAMTMAGLEVEEVIDPAAALSDFTVGHVLAAEKHPDADKLKLCRVATKDGEQQIVCGAPNAREGLYVAFAPLGTYIPGPDFSLDKKPRKIRGIESFGMMCSADELNLGEDSDGIIELPEAPVGTPISVVLGLNDPVIDFEVTPNRPDWLGVRGIARDLAATGIGTLKPETIEPVQGSFDNEQTILIEAADACPAFVGRVVRGVKNGSSPEWLQTKLKAIGLRPISALVDITNFMTIDRARPLHVYDLAKVQGSIIVRMGEDETFKALDDKTYSASADDVAIADETGILGLGGIVGGESSGVSEETTDILIECAVFDPLTIRRSAKRLGVNSDAKYRFERGIDTGFMRDGMEMATRLVLDLCGGEASTVDVAGDIPAAPEPVSFDPARVEQLLGFTPGEDEIERILKTLGFERQGKSTPWIMSVPTGRRDVTMQADLVEDVARIAGFDKLPATSLPALPGRREPTATLTQTRTRLARRALALQGLSETVSWSFVLGAHATAFGGGADALHLDNPISADLNVMRPSALIHLLLSGQTAADRGYPGAALFELGPVYRGTEPGDQSLTLAGLRRIEPARDWAGADEITALTAKADALAALDAMGANVDNLQMSQPTGDYWHPGRSGRLQMGPKNILADFGELHPRVLKALGIAGRVVAFEVWPENLPAPRKGKNSAGKSKGALALSGLMPVHRDFAFIVSDDVAAGDLVKAARGADKALISDVSLFDIYVGKGIDDGQKSLAIDVTLSPKEDTLTDAQIEAVSAKIVKAAEKIGAVLRG</sequence>
<reference evidence="20" key="2">
    <citation type="submission" date="2020-09" db="EMBL/GenBank/DDBJ databases">
        <authorList>
            <person name="Sun Q."/>
            <person name="Kim S."/>
        </authorList>
    </citation>
    <scope>NUCLEOTIDE SEQUENCE</scope>
    <source>
        <strain evidence="20">KCTC 32513</strain>
    </source>
</reference>
<dbReference type="Gene3D" id="3.30.930.10">
    <property type="entry name" value="Bira Bifunctional Protein, Domain 2"/>
    <property type="match status" value="1"/>
</dbReference>
<dbReference type="NCBIfam" id="TIGR00472">
    <property type="entry name" value="pheT_bact"/>
    <property type="match status" value="1"/>
</dbReference>
<dbReference type="Pfam" id="PF03483">
    <property type="entry name" value="B3_4"/>
    <property type="match status" value="1"/>
</dbReference>
<feature type="domain" description="B5" evidence="19">
    <location>
        <begin position="398"/>
        <end position="473"/>
    </location>
</feature>
<proteinExistence type="inferred from homology"/>
<organism evidence="20 21">
    <name type="scientific">Algimonas arctica</name>
    <dbReference type="NCBI Taxonomy" id="1479486"/>
    <lineage>
        <taxon>Bacteria</taxon>
        <taxon>Pseudomonadati</taxon>
        <taxon>Pseudomonadota</taxon>
        <taxon>Alphaproteobacteria</taxon>
        <taxon>Maricaulales</taxon>
        <taxon>Robiginitomaculaceae</taxon>
        <taxon>Algimonas</taxon>
    </lineage>
</organism>
<feature type="binding site" evidence="15">
    <location>
        <position position="461"/>
    </location>
    <ligand>
        <name>Mg(2+)</name>
        <dbReference type="ChEBI" id="CHEBI:18420"/>
        <note>shared with alpha subunit</note>
    </ligand>
</feature>
<comment type="cofactor">
    <cofactor evidence="15">
        <name>Mg(2+)</name>
        <dbReference type="ChEBI" id="CHEBI:18420"/>
    </cofactor>
    <text evidence="15">Binds 2 magnesium ions per tetramer.</text>
</comment>
<dbReference type="GO" id="GO:0000287">
    <property type="term" value="F:magnesium ion binding"/>
    <property type="evidence" value="ECO:0007669"/>
    <property type="project" value="UniProtKB-UniRule"/>
</dbReference>
<evidence type="ECO:0000256" key="11">
    <source>
        <dbReference type="ARBA" id="ARBA00022884"/>
    </source>
</evidence>
<accession>A0A8J3G1U6</accession>
<evidence type="ECO:0000256" key="16">
    <source>
        <dbReference type="PROSITE-ProRule" id="PRU00209"/>
    </source>
</evidence>
<dbReference type="SUPFAM" id="SSF46955">
    <property type="entry name" value="Putative DNA-binding domain"/>
    <property type="match status" value="1"/>
</dbReference>
<comment type="subunit">
    <text evidence="3 15">Tetramer of two alpha and two beta subunits.</text>
</comment>
<evidence type="ECO:0000256" key="4">
    <source>
        <dbReference type="ARBA" id="ARBA00022490"/>
    </source>
</evidence>
<dbReference type="Gene3D" id="2.40.50.140">
    <property type="entry name" value="Nucleic acid-binding proteins"/>
    <property type="match status" value="1"/>
</dbReference>
<evidence type="ECO:0000256" key="3">
    <source>
        <dbReference type="ARBA" id="ARBA00011209"/>
    </source>
</evidence>
<dbReference type="SUPFAM" id="SSF55681">
    <property type="entry name" value="Class II aaRS and biotin synthetases"/>
    <property type="match status" value="1"/>
</dbReference>
<dbReference type="SMART" id="SM00896">
    <property type="entry name" value="FDX-ACB"/>
    <property type="match status" value="1"/>
</dbReference>
<name>A0A8J3G1U6_9PROT</name>
<evidence type="ECO:0000256" key="2">
    <source>
        <dbReference type="ARBA" id="ARBA00008653"/>
    </source>
</evidence>
<keyword evidence="12 15" id="KW-0648">Protein biosynthesis</keyword>
<dbReference type="PROSITE" id="PS50886">
    <property type="entry name" value="TRBD"/>
    <property type="match status" value="1"/>
</dbReference>
<dbReference type="Gene3D" id="3.30.56.10">
    <property type="match status" value="2"/>
</dbReference>
<dbReference type="InterPro" id="IPR005121">
    <property type="entry name" value="Fdx_antiC-bd"/>
</dbReference>
<dbReference type="NCBIfam" id="NF045760">
    <property type="entry name" value="YtpR"/>
    <property type="match status" value="1"/>
</dbReference>
<keyword evidence="10 15" id="KW-0460">Magnesium</keyword>
<comment type="subcellular location">
    <subcellularLocation>
        <location evidence="1 15">Cytoplasm</location>
    </subcellularLocation>
</comment>
<evidence type="ECO:0000256" key="10">
    <source>
        <dbReference type="ARBA" id="ARBA00022842"/>
    </source>
</evidence>
<evidence type="ECO:0000256" key="12">
    <source>
        <dbReference type="ARBA" id="ARBA00022917"/>
    </source>
</evidence>
<comment type="catalytic activity">
    <reaction evidence="14 15">
        <text>tRNA(Phe) + L-phenylalanine + ATP = L-phenylalanyl-tRNA(Phe) + AMP + diphosphate + H(+)</text>
        <dbReference type="Rhea" id="RHEA:19413"/>
        <dbReference type="Rhea" id="RHEA-COMP:9668"/>
        <dbReference type="Rhea" id="RHEA-COMP:9699"/>
        <dbReference type="ChEBI" id="CHEBI:15378"/>
        <dbReference type="ChEBI" id="CHEBI:30616"/>
        <dbReference type="ChEBI" id="CHEBI:33019"/>
        <dbReference type="ChEBI" id="CHEBI:58095"/>
        <dbReference type="ChEBI" id="CHEBI:78442"/>
        <dbReference type="ChEBI" id="CHEBI:78531"/>
        <dbReference type="ChEBI" id="CHEBI:456215"/>
        <dbReference type="EC" id="6.1.1.20"/>
    </reaction>
</comment>
<feature type="domain" description="FDX-ACB" evidence="18">
    <location>
        <begin position="704"/>
        <end position="796"/>
    </location>
</feature>
<feature type="binding site" evidence="15">
    <location>
        <position position="460"/>
    </location>
    <ligand>
        <name>Mg(2+)</name>
        <dbReference type="ChEBI" id="CHEBI:18420"/>
        <note>shared with alpha subunit</note>
    </ligand>
</feature>
<dbReference type="InterPro" id="IPR045864">
    <property type="entry name" value="aa-tRNA-synth_II/BPL/LPL"/>
</dbReference>
<dbReference type="Pfam" id="PF03484">
    <property type="entry name" value="B5"/>
    <property type="match status" value="1"/>
</dbReference>
<dbReference type="Pfam" id="PF03147">
    <property type="entry name" value="FDX-ACB"/>
    <property type="match status" value="1"/>
</dbReference>
<dbReference type="PANTHER" id="PTHR10947:SF0">
    <property type="entry name" value="PHENYLALANINE--TRNA LIGASE BETA SUBUNIT"/>
    <property type="match status" value="1"/>
</dbReference>
<dbReference type="InterPro" id="IPR005146">
    <property type="entry name" value="B3/B4_tRNA-bd"/>
</dbReference>
<evidence type="ECO:0000259" key="18">
    <source>
        <dbReference type="PROSITE" id="PS51447"/>
    </source>
</evidence>
<dbReference type="SMART" id="SM00873">
    <property type="entry name" value="B3_4"/>
    <property type="match status" value="1"/>
</dbReference>
<dbReference type="Gene3D" id="3.50.40.10">
    <property type="entry name" value="Phenylalanyl-trna Synthetase, Chain B, domain 3"/>
    <property type="match status" value="1"/>
</dbReference>
<keyword evidence="6 15" id="KW-0436">Ligase</keyword>
<feature type="binding site" evidence="15">
    <location>
        <position position="451"/>
    </location>
    <ligand>
        <name>Mg(2+)</name>
        <dbReference type="ChEBI" id="CHEBI:18420"/>
        <note>shared with alpha subunit</note>
    </ligand>
</feature>
<dbReference type="SUPFAM" id="SSF56037">
    <property type="entry name" value="PheT/TilS domain"/>
    <property type="match status" value="1"/>
</dbReference>
<dbReference type="RefSeq" id="WP_189495880.1">
    <property type="nucleotide sequence ID" value="NZ_BMZH01000003.1"/>
</dbReference>
<keyword evidence="11 16" id="KW-0694">RNA-binding</keyword>
<dbReference type="InterPro" id="IPR005147">
    <property type="entry name" value="tRNA_synthase_B5-dom"/>
</dbReference>
<keyword evidence="4 15" id="KW-0963">Cytoplasm</keyword>
<dbReference type="PANTHER" id="PTHR10947">
    <property type="entry name" value="PHENYLALANYL-TRNA SYNTHETASE BETA CHAIN AND LEUCINE-RICH REPEAT-CONTAINING PROTEIN 47"/>
    <property type="match status" value="1"/>
</dbReference>
<keyword evidence="5 16" id="KW-0820">tRNA-binding</keyword>
<dbReference type="Pfam" id="PF17759">
    <property type="entry name" value="tRNA_synthFbeta"/>
    <property type="match status" value="1"/>
</dbReference>
<evidence type="ECO:0000256" key="6">
    <source>
        <dbReference type="ARBA" id="ARBA00022598"/>
    </source>
</evidence>
<comment type="caution">
    <text evidence="20">The sequence shown here is derived from an EMBL/GenBank/DDBJ whole genome shotgun (WGS) entry which is preliminary data.</text>
</comment>
<dbReference type="GO" id="GO:0004826">
    <property type="term" value="F:phenylalanine-tRNA ligase activity"/>
    <property type="evidence" value="ECO:0007669"/>
    <property type="project" value="UniProtKB-UniRule"/>
</dbReference>
<keyword evidence="13 15" id="KW-0030">Aminoacyl-tRNA synthetase</keyword>
<evidence type="ECO:0000313" key="21">
    <source>
        <dbReference type="Proteomes" id="UP000634004"/>
    </source>
</evidence>
<dbReference type="InterPro" id="IPR009061">
    <property type="entry name" value="DNA-bd_dom_put_sf"/>
</dbReference>
<dbReference type="HAMAP" id="MF_00283">
    <property type="entry name" value="Phe_tRNA_synth_beta1"/>
    <property type="match status" value="1"/>
</dbReference>
<comment type="similarity">
    <text evidence="2 15">Belongs to the phenylalanyl-tRNA synthetase beta subunit family. Type 1 subfamily.</text>
</comment>
<dbReference type="GO" id="GO:0005524">
    <property type="term" value="F:ATP binding"/>
    <property type="evidence" value="ECO:0007669"/>
    <property type="project" value="UniProtKB-UniRule"/>
</dbReference>
<keyword evidence="21" id="KW-1185">Reference proteome</keyword>
<dbReference type="EMBL" id="BMZH01000003">
    <property type="protein sequence ID" value="GHA88233.1"/>
    <property type="molecule type" value="Genomic_DNA"/>
</dbReference>
<dbReference type="InterPro" id="IPR004532">
    <property type="entry name" value="Phe-tRNA-ligase_IIc_bsu_bact"/>
</dbReference>
<evidence type="ECO:0000313" key="20">
    <source>
        <dbReference type="EMBL" id="GHA88233.1"/>
    </source>
</evidence>
<dbReference type="InterPro" id="IPR045060">
    <property type="entry name" value="Phe-tRNA-ligase_IIc_bsu"/>
</dbReference>
<dbReference type="SUPFAM" id="SSF50249">
    <property type="entry name" value="Nucleic acid-binding proteins"/>
    <property type="match status" value="1"/>
</dbReference>
<dbReference type="Proteomes" id="UP000634004">
    <property type="component" value="Unassembled WGS sequence"/>
</dbReference>
<feature type="domain" description="TRNA-binding" evidence="17">
    <location>
        <begin position="39"/>
        <end position="149"/>
    </location>
</feature>
<dbReference type="InterPro" id="IPR002547">
    <property type="entry name" value="tRNA-bd_dom"/>
</dbReference>
<dbReference type="SMART" id="SM00874">
    <property type="entry name" value="B5"/>
    <property type="match status" value="1"/>
</dbReference>
<dbReference type="InterPro" id="IPR041616">
    <property type="entry name" value="PheRS_beta_core"/>
</dbReference>
<keyword evidence="7 15" id="KW-0479">Metal-binding</keyword>
<evidence type="ECO:0000259" key="17">
    <source>
        <dbReference type="PROSITE" id="PS50886"/>
    </source>
</evidence>
<dbReference type="GO" id="GO:0000049">
    <property type="term" value="F:tRNA binding"/>
    <property type="evidence" value="ECO:0007669"/>
    <property type="project" value="UniProtKB-UniRule"/>
</dbReference>
<reference evidence="20" key="1">
    <citation type="journal article" date="2014" name="Int. J. Syst. Evol. Microbiol.">
        <title>Complete genome sequence of Corynebacterium casei LMG S-19264T (=DSM 44701T), isolated from a smear-ripened cheese.</title>
        <authorList>
            <consortium name="US DOE Joint Genome Institute (JGI-PGF)"/>
            <person name="Walter F."/>
            <person name="Albersmeier A."/>
            <person name="Kalinowski J."/>
            <person name="Ruckert C."/>
        </authorList>
    </citation>
    <scope>NUCLEOTIDE SEQUENCE</scope>
    <source>
        <strain evidence="20">KCTC 32513</strain>
    </source>
</reference>
<dbReference type="GO" id="GO:0009328">
    <property type="term" value="C:phenylalanine-tRNA ligase complex"/>
    <property type="evidence" value="ECO:0007669"/>
    <property type="project" value="TreeGrafter"/>
</dbReference>
<dbReference type="EC" id="6.1.1.20" evidence="15"/>
<dbReference type="AlphaFoldDB" id="A0A8J3G1U6"/>
<dbReference type="InterPro" id="IPR036690">
    <property type="entry name" value="Fdx_antiC-bd_sf"/>
</dbReference>
<gene>
    <name evidence="15 20" type="primary">pheT</name>
    <name evidence="20" type="ORF">GCM10009069_08980</name>
</gene>
<evidence type="ECO:0000259" key="19">
    <source>
        <dbReference type="PROSITE" id="PS51483"/>
    </source>
</evidence>
<dbReference type="SUPFAM" id="SSF54991">
    <property type="entry name" value="Anticodon-binding domain of PheRS"/>
    <property type="match status" value="1"/>
</dbReference>
<dbReference type="PROSITE" id="PS51447">
    <property type="entry name" value="FDX_ACB"/>
    <property type="match status" value="1"/>
</dbReference>
<dbReference type="InterPro" id="IPR020825">
    <property type="entry name" value="Phe-tRNA_synthase-like_B3/B4"/>
</dbReference>